<comment type="caution">
    <text evidence="2">The sequence shown here is derived from an EMBL/GenBank/DDBJ whole genome shotgun (WGS) entry which is preliminary data.</text>
</comment>
<dbReference type="RefSeq" id="WP_385875699.1">
    <property type="nucleotide sequence ID" value="NZ_JBHLXE010000014.1"/>
</dbReference>
<keyword evidence="3" id="KW-1185">Reference proteome</keyword>
<dbReference type="PANTHER" id="PTHR40396:SF1">
    <property type="entry name" value="ATPASE AAA-TYPE CORE DOMAIN-CONTAINING PROTEIN"/>
    <property type="match status" value="1"/>
</dbReference>
<dbReference type="InterPro" id="IPR027417">
    <property type="entry name" value="P-loop_NTPase"/>
</dbReference>
<organism evidence="2 3">
    <name type="scientific">Thorsellia kenyensis</name>
    <dbReference type="NCBI Taxonomy" id="1549888"/>
    <lineage>
        <taxon>Bacteria</taxon>
        <taxon>Pseudomonadati</taxon>
        <taxon>Pseudomonadota</taxon>
        <taxon>Gammaproteobacteria</taxon>
        <taxon>Enterobacterales</taxon>
        <taxon>Thorselliaceae</taxon>
        <taxon>Thorsellia</taxon>
    </lineage>
</organism>
<accession>A0ABV6C730</accession>
<dbReference type="Proteomes" id="UP001589758">
    <property type="component" value="Unassembled WGS sequence"/>
</dbReference>
<dbReference type="PANTHER" id="PTHR40396">
    <property type="entry name" value="ATPASE-LIKE PROTEIN"/>
    <property type="match status" value="1"/>
</dbReference>
<dbReference type="Pfam" id="PF13304">
    <property type="entry name" value="AAA_21"/>
    <property type="match status" value="1"/>
</dbReference>
<dbReference type="InterPro" id="IPR003959">
    <property type="entry name" value="ATPase_AAA_core"/>
</dbReference>
<dbReference type="EMBL" id="JBHLXE010000014">
    <property type="protein sequence ID" value="MFC0178762.1"/>
    <property type="molecule type" value="Genomic_DNA"/>
</dbReference>
<feature type="domain" description="ATPase AAA-type core" evidence="1">
    <location>
        <begin position="49"/>
        <end position="357"/>
    </location>
</feature>
<evidence type="ECO:0000313" key="3">
    <source>
        <dbReference type="Proteomes" id="UP001589758"/>
    </source>
</evidence>
<sequence length="445" mass="51062">MFTTIAVSNFKSIKDRVEINFNLPVIGNHLPQNVYINDQMTAPVVRSIGIYGANASGKSNVLMALKALEYMVTISGDLKQNELIPCYEPYELSPYTKNKQVTLEAEFYSESGTKFSFVISYIKDRIIFESLDYYPSRVKANIFLRTENDTWETIKFGGHYKGGIKRIPFFQNNSYLSKAGNNTATPSIIQDAYNFFLRKIKHLGLKEKFRLLSFGNRETVAKETAKLLSMIDTGITDITVKKIDADFSRTFPDDMPHELKEIVLEDFKYRYFFSHEDKTGDKVFLPLSKQSAGIQKLFELIPLIKSAFNDRKVIIIDELDNSIHPHIVDLIVRLFNDPEVNILGSQLLFSTHNMQLMTPEKMRRDQIFFCEKTNGSTQIYSLDDFDKKKIKTTTNYANWYDEGRFGGVPNINYLKIAAFLSTNNATETLDLSEDDIKDISNGFFE</sequence>
<dbReference type="SUPFAM" id="SSF52540">
    <property type="entry name" value="P-loop containing nucleoside triphosphate hydrolases"/>
    <property type="match status" value="1"/>
</dbReference>
<evidence type="ECO:0000313" key="2">
    <source>
        <dbReference type="EMBL" id="MFC0178762.1"/>
    </source>
</evidence>
<proteinExistence type="predicted"/>
<dbReference type="Gene3D" id="3.40.50.300">
    <property type="entry name" value="P-loop containing nucleotide triphosphate hydrolases"/>
    <property type="match status" value="1"/>
</dbReference>
<reference evidence="2 3" key="1">
    <citation type="submission" date="2024-09" db="EMBL/GenBank/DDBJ databases">
        <authorList>
            <person name="Sun Q."/>
            <person name="Mori K."/>
        </authorList>
    </citation>
    <scope>NUCLEOTIDE SEQUENCE [LARGE SCALE GENOMIC DNA]</scope>
    <source>
        <strain evidence="2 3">CCM 8545</strain>
    </source>
</reference>
<name>A0ABV6C730_9GAMM</name>
<protein>
    <submittedName>
        <fullName evidence="2">ATP/GTP-binding protein</fullName>
    </submittedName>
</protein>
<evidence type="ECO:0000259" key="1">
    <source>
        <dbReference type="Pfam" id="PF13304"/>
    </source>
</evidence>
<gene>
    <name evidence="2" type="ORF">ACFFIT_01395</name>
</gene>